<dbReference type="EMBL" id="CP000513">
    <property type="protein sequence ID" value="ABQ13464.1"/>
    <property type="molecule type" value="Genomic_DNA"/>
</dbReference>
<dbReference type="Proteomes" id="UP000000248">
    <property type="component" value="Chromosome"/>
</dbReference>
<evidence type="ECO:0000313" key="3">
    <source>
        <dbReference type="Proteomes" id="UP000000248"/>
    </source>
</evidence>
<dbReference type="RefSeq" id="WP_012031443.1">
    <property type="nucleotide sequence ID" value="NC_009446.1"/>
</dbReference>
<feature type="signal peptide" evidence="1">
    <location>
        <begin position="1"/>
        <end position="18"/>
    </location>
</feature>
<evidence type="ECO:0000256" key="1">
    <source>
        <dbReference type="SAM" id="SignalP"/>
    </source>
</evidence>
<feature type="chain" id="PRO_5002682513" evidence="1">
    <location>
        <begin position="19"/>
        <end position="190"/>
    </location>
</feature>
<dbReference type="HOGENOM" id="CLU_1425936_0_0_6"/>
<dbReference type="AlphaFoldDB" id="A5EXL1"/>
<evidence type="ECO:0000313" key="2">
    <source>
        <dbReference type="EMBL" id="ABQ13464.1"/>
    </source>
</evidence>
<proteinExistence type="predicted"/>
<gene>
    <name evidence="2" type="ordered locus">DNO_1139</name>
</gene>
<keyword evidence="1" id="KW-0732">Signal</keyword>
<reference evidence="2 3" key="1">
    <citation type="journal article" date="2007" name="Nat. Biotechnol.">
        <title>Genome sequence and identification of candidate vaccine antigens from the animal pathogen Dichelobacter nodosus.</title>
        <authorList>
            <person name="Myers G.S."/>
            <person name="Parker D."/>
            <person name="Al-Hasani K."/>
            <person name="Kennan R.M."/>
            <person name="Seemann T."/>
            <person name="Ren Q."/>
            <person name="Badger J.H."/>
            <person name="Selengut J.D."/>
            <person name="Deboy R.T."/>
            <person name="Tettelin H."/>
            <person name="Boyce J.D."/>
            <person name="McCarl V.P."/>
            <person name="Han X."/>
            <person name="Nelson W.C."/>
            <person name="Madupu R."/>
            <person name="Mohamoud Y."/>
            <person name="Holley T."/>
            <person name="Fedorova N."/>
            <person name="Khouri H."/>
            <person name="Bottomley S.P."/>
            <person name="Whittington R.J."/>
            <person name="Adler B."/>
            <person name="Songer J.G."/>
            <person name="Rood J.I."/>
            <person name="Paulsen I.T."/>
        </authorList>
    </citation>
    <scope>NUCLEOTIDE SEQUENCE [LARGE SCALE GENOMIC DNA]</scope>
    <source>
        <strain evidence="2 3">VCS1703A</strain>
    </source>
</reference>
<protein>
    <submittedName>
        <fullName evidence="2">Uncharacterized protein</fullName>
    </submittedName>
</protein>
<organism evidence="2 3">
    <name type="scientific">Dichelobacter nodosus (strain VCS1703A)</name>
    <dbReference type="NCBI Taxonomy" id="246195"/>
    <lineage>
        <taxon>Bacteria</taxon>
        <taxon>Pseudomonadati</taxon>
        <taxon>Pseudomonadota</taxon>
        <taxon>Gammaproteobacteria</taxon>
        <taxon>Cardiobacteriales</taxon>
        <taxon>Cardiobacteriaceae</taxon>
        <taxon>Dichelobacter</taxon>
    </lineage>
</organism>
<dbReference type="KEGG" id="dno:DNO_1139"/>
<name>A5EXL1_DICNV</name>
<dbReference type="STRING" id="246195.DNO_1139"/>
<keyword evidence="3" id="KW-1185">Reference proteome</keyword>
<accession>A5EXL1</accession>
<sequence length="190" mass="20567">MKKMFFTAMMMVTVCAGAQSVTDSAEPRPHSKVTVETVTKKTVTLTEVKDGTATLIGTTTSVEPSVEQTVIEAPSRALSEAVVVNPDMDIAQTVAAIKKQVHVLETSEDFSQQLSAAQELSQWLGQAQALIAANDQFATNEKTRLTATLEQLRKYSADIESQIQAQDDLEIQSALASIVDVMSKESLFSK</sequence>